<evidence type="ECO:0000259" key="1">
    <source>
        <dbReference type="PROSITE" id="PS50011"/>
    </source>
</evidence>
<dbReference type="GO" id="GO:0005524">
    <property type="term" value="F:ATP binding"/>
    <property type="evidence" value="ECO:0007669"/>
    <property type="project" value="InterPro"/>
</dbReference>
<keyword evidence="3" id="KW-1185">Reference proteome</keyword>
<dbReference type="GO" id="GO:0005737">
    <property type="term" value="C:cytoplasm"/>
    <property type="evidence" value="ECO:0007669"/>
    <property type="project" value="TreeGrafter"/>
</dbReference>
<dbReference type="EMBL" id="LGRX02025331">
    <property type="protein sequence ID" value="KAK3252602.1"/>
    <property type="molecule type" value="Genomic_DNA"/>
</dbReference>
<dbReference type="Pfam" id="PF00069">
    <property type="entry name" value="Pkinase"/>
    <property type="match status" value="1"/>
</dbReference>
<dbReference type="InterPro" id="IPR008266">
    <property type="entry name" value="Tyr_kinase_AS"/>
</dbReference>
<dbReference type="PANTHER" id="PTHR23257:SF963">
    <property type="entry name" value="AT08303P"/>
    <property type="match status" value="1"/>
</dbReference>
<comment type="caution">
    <text evidence="2">The sequence shown here is derived from an EMBL/GenBank/DDBJ whole genome shotgun (WGS) entry which is preliminary data.</text>
</comment>
<dbReference type="PROSITE" id="PS50011">
    <property type="entry name" value="PROTEIN_KINASE_DOM"/>
    <property type="match status" value="1"/>
</dbReference>
<dbReference type="SUPFAM" id="SSF56112">
    <property type="entry name" value="Protein kinase-like (PK-like)"/>
    <property type="match status" value="1"/>
</dbReference>
<dbReference type="GO" id="GO:0007165">
    <property type="term" value="P:signal transduction"/>
    <property type="evidence" value="ECO:0007669"/>
    <property type="project" value="TreeGrafter"/>
</dbReference>
<dbReference type="Gene3D" id="1.10.510.10">
    <property type="entry name" value="Transferase(Phosphotransferase) domain 1"/>
    <property type="match status" value="1"/>
</dbReference>
<name>A0AAE0CCK4_9CHLO</name>
<dbReference type="PANTHER" id="PTHR23257">
    <property type="entry name" value="SERINE-THREONINE PROTEIN KINASE"/>
    <property type="match status" value="1"/>
</dbReference>
<proteinExistence type="predicted"/>
<dbReference type="PROSITE" id="PS00109">
    <property type="entry name" value="PROTEIN_KINASE_TYR"/>
    <property type="match status" value="1"/>
</dbReference>
<feature type="domain" description="Protein kinase" evidence="1">
    <location>
        <begin position="1"/>
        <end position="180"/>
    </location>
</feature>
<reference evidence="2 3" key="1">
    <citation type="journal article" date="2015" name="Genome Biol. Evol.">
        <title>Comparative Genomics of a Bacterivorous Green Alga Reveals Evolutionary Causalities and Consequences of Phago-Mixotrophic Mode of Nutrition.</title>
        <authorList>
            <person name="Burns J.A."/>
            <person name="Paasch A."/>
            <person name="Narechania A."/>
            <person name="Kim E."/>
        </authorList>
    </citation>
    <scope>NUCLEOTIDE SEQUENCE [LARGE SCALE GENOMIC DNA]</scope>
    <source>
        <strain evidence="2 3">PLY_AMNH</strain>
    </source>
</reference>
<sequence length="194" mass="21854">MVFEAIYTADRCKHQSKRYCGRSLSLLLGRRNAEGALEPISYSTRNLWAQGIARGMAYLHSRNVFHLDLSAKNVLISKDNVAKVSDFGLSKMRNGPMSVTSTGMGTLSYAAPERLQRREGGLRGDKLDVFSFGIIVYELATRQIPWKEWRMEELLGRCWAEDPAQRPSFLMILKRIECMMASEGAQTDAVKGTK</sequence>
<gene>
    <name evidence="2" type="ORF">CYMTET_38109</name>
</gene>
<dbReference type="Proteomes" id="UP001190700">
    <property type="component" value="Unassembled WGS sequence"/>
</dbReference>
<dbReference type="GO" id="GO:0004672">
    <property type="term" value="F:protein kinase activity"/>
    <property type="evidence" value="ECO:0007669"/>
    <property type="project" value="InterPro"/>
</dbReference>
<evidence type="ECO:0000313" key="3">
    <source>
        <dbReference type="Proteomes" id="UP001190700"/>
    </source>
</evidence>
<dbReference type="InterPro" id="IPR000719">
    <property type="entry name" value="Prot_kinase_dom"/>
</dbReference>
<dbReference type="InterPro" id="IPR050167">
    <property type="entry name" value="Ser_Thr_protein_kinase"/>
</dbReference>
<protein>
    <recommendedName>
        <fullName evidence="1">Protein kinase domain-containing protein</fullName>
    </recommendedName>
</protein>
<dbReference type="AlphaFoldDB" id="A0AAE0CCK4"/>
<evidence type="ECO:0000313" key="2">
    <source>
        <dbReference type="EMBL" id="KAK3252602.1"/>
    </source>
</evidence>
<dbReference type="InterPro" id="IPR011009">
    <property type="entry name" value="Kinase-like_dom_sf"/>
</dbReference>
<organism evidence="2 3">
    <name type="scientific">Cymbomonas tetramitiformis</name>
    <dbReference type="NCBI Taxonomy" id="36881"/>
    <lineage>
        <taxon>Eukaryota</taxon>
        <taxon>Viridiplantae</taxon>
        <taxon>Chlorophyta</taxon>
        <taxon>Pyramimonadophyceae</taxon>
        <taxon>Pyramimonadales</taxon>
        <taxon>Pyramimonadaceae</taxon>
        <taxon>Cymbomonas</taxon>
    </lineage>
</organism>
<accession>A0AAE0CCK4</accession>